<accession>A0A0D7A623</accession>
<evidence type="ECO:0000313" key="4">
    <source>
        <dbReference type="EMBL" id="KIY46293.1"/>
    </source>
</evidence>
<dbReference type="GO" id="GO:0005874">
    <property type="term" value="C:microtubule"/>
    <property type="evidence" value="ECO:0007669"/>
    <property type="project" value="UniProtKB-KW"/>
</dbReference>
<dbReference type="GO" id="GO:0007021">
    <property type="term" value="P:tubulin complex assembly"/>
    <property type="evidence" value="ECO:0007669"/>
    <property type="project" value="UniProtKB-UniRule"/>
</dbReference>
<dbReference type="PANTHER" id="PTHR21500:SF0">
    <property type="entry name" value="TUBULIN-SPECIFIC CHAPERONE A"/>
    <property type="match status" value="1"/>
</dbReference>
<keyword evidence="3" id="KW-0963">Cytoplasm</keyword>
<dbReference type="PANTHER" id="PTHR21500">
    <property type="entry name" value="TUBULIN-SPECIFIC CHAPERONE A"/>
    <property type="match status" value="1"/>
</dbReference>
<dbReference type="InterPro" id="IPR036126">
    <property type="entry name" value="TBCA_sf"/>
</dbReference>
<dbReference type="Proteomes" id="UP000054144">
    <property type="component" value="Unassembled WGS sequence"/>
</dbReference>
<dbReference type="Pfam" id="PF02970">
    <property type="entry name" value="TBCA"/>
    <property type="match status" value="1"/>
</dbReference>
<dbReference type="AlphaFoldDB" id="A0A0D7A623"/>
<keyword evidence="3" id="KW-0206">Cytoskeleton</keyword>
<name>A0A0D7A623_9AGAR</name>
<dbReference type="GO" id="GO:0005829">
    <property type="term" value="C:cytosol"/>
    <property type="evidence" value="ECO:0007669"/>
    <property type="project" value="TreeGrafter"/>
</dbReference>
<organism evidence="4 5">
    <name type="scientific">Fistulina hepatica ATCC 64428</name>
    <dbReference type="NCBI Taxonomy" id="1128425"/>
    <lineage>
        <taxon>Eukaryota</taxon>
        <taxon>Fungi</taxon>
        <taxon>Dikarya</taxon>
        <taxon>Basidiomycota</taxon>
        <taxon>Agaricomycotina</taxon>
        <taxon>Agaricomycetes</taxon>
        <taxon>Agaricomycetidae</taxon>
        <taxon>Agaricales</taxon>
        <taxon>Fistulinaceae</taxon>
        <taxon>Fistulina</taxon>
    </lineage>
</organism>
<keyword evidence="2 3" id="KW-0143">Chaperone</keyword>
<sequence>MSEESQFRRQLKIKSGAALRLVKEYQLYKREEVDQKAKVDKMVAENADGWDVRAATRILEESQKMITNSASRYEAAIGDLKDLVALANEKYGLTMEDADVAAAEQTIKRSESA</sequence>
<dbReference type="GO" id="GO:0007023">
    <property type="term" value="P:post-chaperonin tubulin folding pathway"/>
    <property type="evidence" value="ECO:0007669"/>
    <property type="project" value="UniProtKB-UniRule"/>
</dbReference>
<reference evidence="4 5" key="1">
    <citation type="journal article" date="2015" name="Fungal Genet. Biol.">
        <title>Evolution of novel wood decay mechanisms in Agaricales revealed by the genome sequences of Fistulina hepatica and Cylindrobasidium torrendii.</title>
        <authorList>
            <person name="Floudas D."/>
            <person name="Held B.W."/>
            <person name="Riley R."/>
            <person name="Nagy L.G."/>
            <person name="Koehler G."/>
            <person name="Ransdell A.S."/>
            <person name="Younus H."/>
            <person name="Chow J."/>
            <person name="Chiniquy J."/>
            <person name="Lipzen A."/>
            <person name="Tritt A."/>
            <person name="Sun H."/>
            <person name="Haridas S."/>
            <person name="LaButti K."/>
            <person name="Ohm R.A."/>
            <person name="Kues U."/>
            <person name="Blanchette R.A."/>
            <person name="Grigoriev I.V."/>
            <person name="Minto R.E."/>
            <person name="Hibbett D.S."/>
        </authorList>
    </citation>
    <scope>NUCLEOTIDE SEQUENCE [LARGE SCALE GENOMIC DNA]</scope>
    <source>
        <strain evidence="4 5">ATCC 64428</strain>
    </source>
</reference>
<keyword evidence="3" id="KW-0493">Microtubule</keyword>
<dbReference type="InterPro" id="IPR004226">
    <property type="entry name" value="TBCA"/>
</dbReference>
<evidence type="ECO:0000256" key="1">
    <source>
        <dbReference type="ARBA" id="ARBA00006806"/>
    </source>
</evidence>
<keyword evidence="5" id="KW-1185">Reference proteome</keyword>
<dbReference type="OrthoDB" id="296187at2759"/>
<comment type="similarity">
    <text evidence="1 3">Belongs to the TBCA family.</text>
</comment>
<dbReference type="GO" id="GO:0048487">
    <property type="term" value="F:beta-tubulin binding"/>
    <property type="evidence" value="ECO:0007669"/>
    <property type="project" value="InterPro"/>
</dbReference>
<proteinExistence type="inferred from homology"/>
<dbReference type="Gene3D" id="1.20.58.90">
    <property type="match status" value="1"/>
</dbReference>
<comment type="subunit">
    <text evidence="3">Supercomplex made of cofactors A to E. Cofactors A and D function by capturing and stabilizing tubulin in a quasi-native conformation. Cofactor E binds to the cofactor D-tubulin complex; interaction with cofactor C then causes the release of tubulin polypeptides that are committed to the native state.</text>
</comment>
<gene>
    <name evidence="4" type="ORF">FISHEDRAFT_75729</name>
</gene>
<comment type="subcellular location">
    <subcellularLocation>
        <location evidence="3">Cytoplasm</location>
        <location evidence="3">Cytoskeleton</location>
    </subcellularLocation>
</comment>
<dbReference type="SUPFAM" id="SSF46988">
    <property type="entry name" value="Tubulin chaperone cofactor A"/>
    <property type="match status" value="1"/>
</dbReference>
<protein>
    <recommendedName>
        <fullName evidence="3">Tubulin-specific chaperone A</fullName>
    </recommendedName>
</protein>
<dbReference type="EMBL" id="KN882035">
    <property type="protein sequence ID" value="KIY46293.1"/>
    <property type="molecule type" value="Genomic_DNA"/>
</dbReference>
<evidence type="ECO:0000256" key="3">
    <source>
        <dbReference type="RuleBase" id="RU364030"/>
    </source>
</evidence>
<evidence type="ECO:0000313" key="5">
    <source>
        <dbReference type="Proteomes" id="UP000054144"/>
    </source>
</evidence>
<evidence type="ECO:0000256" key="2">
    <source>
        <dbReference type="ARBA" id="ARBA00023186"/>
    </source>
</evidence>